<evidence type="ECO:0000259" key="5">
    <source>
        <dbReference type="Pfam" id="PF02775"/>
    </source>
</evidence>
<dbReference type="InterPro" id="IPR000399">
    <property type="entry name" value="TPP-bd_CS"/>
</dbReference>
<accession>A0A3S2ZBG7</accession>
<keyword evidence="2 3" id="KW-0786">Thiamine pyrophosphate</keyword>
<dbReference type="InterPro" id="IPR029061">
    <property type="entry name" value="THDP-binding"/>
</dbReference>
<dbReference type="GO" id="GO:0000287">
    <property type="term" value="F:magnesium ion binding"/>
    <property type="evidence" value="ECO:0007669"/>
    <property type="project" value="InterPro"/>
</dbReference>
<keyword evidence="8" id="KW-1185">Reference proteome</keyword>
<dbReference type="InterPro" id="IPR045229">
    <property type="entry name" value="TPP_enz"/>
</dbReference>
<dbReference type="PANTHER" id="PTHR18968">
    <property type="entry name" value="THIAMINE PYROPHOSPHATE ENZYMES"/>
    <property type="match status" value="1"/>
</dbReference>
<sequence length="561" mass="60822">MADGQNQRNGGRILVDALKGHEVEFMFGVPGESYLAVLDALHDTPEIRYINARHEGGATMMADAYGKLTGKPGIAVVTRGPGATNASSGVHVAFQDSTPMILLIGQVGRDMVEREAFQEIDYRRMFGQMAKWVAEIDDPARIPEFINRAFNVAVSGRPGPVVLSLPEDMLTETAEAVNIGAYTQVEAHPGDQQMADLRMMMMSAEKPFMIVGGGDWSVDACADIMAFAEHMHLPVGASFRCQDYFDNLHPNYAGHVGIGIDPGLAKRIKEADLLIVVGARLGEMTTGGYSLIDIPRPKQKLVHVYPDAAEINRVYDADLGIASGMKAFARAASRLYQLRGTPVWSAEVKDLHDGYLAFSEPTEVPGAVNFGTVIKTLDEKLGPDAIYCNGAGNYTVWIHRFRRYRKYRTCLAPTSGSMGYGPPAGIAAKLVHPNSPVVVVAGDGCFQMTGQEMVTAVQYNLPILYIVANNAMYGTIRMHQEREYPTRESGTALANPDFAKWAEACGAHGEVVEKTEDFEAALDRALASGKPALIEVRTDPEALTPAATLSGTRDKALAIRK</sequence>
<feature type="domain" description="Thiamine pyrophosphate enzyme TPP-binding" evidence="5">
    <location>
        <begin position="390"/>
        <end position="536"/>
    </location>
</feature>
<dbReference type="Pfam" id="PF00205">
    <property type="entry name" value="TPP_enzyme_M"/>
    <property type="match status" value="1"/>
</dbReference>
<comment type="caution">
    <text evidence="7">The sequence shown here is derived from an EMBL/GenBank/DDBJ whole genome shotgun (WGS) entry which is preliminary data.</text>
</comment>
<organism evidence="7 8">
    <name type="scientific">Hwanghaeella grinnelliae</name>
    <dbReference type="NCBI Taxonomy" id="2500179"/>
    <lineage>
        <taxon>Bacteria</taxon>
        <taxon>Pseudomonadati</taxon>
        <taxon>Pseudomonadota</taxon>
        <taxon>Alphaproteobacteria</taxon>
        <taxon>Rhodospirillales</taxon>
        <taxon>Rhodospirillaceae</taxon>
        <taxon>Hwanghaeella</taxon>
    </lineage>
</organism>
<dbReference type="GO" id="GO:0005948">
    <property type="term" value="C:acetolactate synthase complex"/>
    <property type="evidence" value="ECO:0007669"/>
    <property type="project" value="TreeGrafter"/>
</dbReference>
<dbReference type="GO" id="GO:0050660">
    <property type="term" value="F:flavin adenine dinucleotide binding"/>
    <property type="evidence" value="ECO:0007669"/>
    <property type="project" value="TreeGrafter"/>
</dbReference>
<dbReference type="GO" id="GO:0030976">
    <property type="term" value="F:thiamine pyrophosphate binding"/>
    <property type="evidence" value="ECO:0007669"/>
    <property type="project" value="InterPro"/>
</dbReference>
<dbReference type="InterPro" id="IPR011766">
    <property type="entry name" value="TPP_enzyme_TPP-bd"/>
</dbReference>
<dbReference type="Gene3D" id="3.40.50.1220">
    <property type="entry name" value="TPP-binding domain"/>
    <property type="match status" value="1"/>
</dbReference>
<dbReference type="FunFam" id="3.40.50.970:FF:000007">
    <property type="entry name" value="Acetolactate synthase"/>
    <property type="match status" value="1"/>
</dbReference>
<name>A0A3S2ZBG7_9PROT</name>
<evidence type="ECO:0000313" key="8">
    <source>
        <dbReference type="Proteomes" id="UP000287447"/>
    </source>
</evidence>
<dbReference type="GO" id="GO:0009099">
    <property type="term" value="P:L-valine biosynthetic process"/>
    <property type="evidence" value="ECO:0007669"/>
    <property type="project" value="TreeGrafter"/>
</dbReference>
<protein>
    <submittedName>
        <fullName evidence="7">Thiamine pyrophosphate-binding protein</fullName>
    </submittedName>
</protein>
<comment type="similarity">
    <text evidence="1 3">Belongs to the TPP enzyme family.</text>
</comment>
<dbReference type="CDD" id="cd07035">
    <property type="entry name" value="TPP_PYR_POX_like"/>
    <property type="match status" value="1"/>
</dbReference>
<evidence type="ECO:0000256" key="3">
    <source>
        <dbReference type="RuleBase" id="RU362132"/>
    </source>
</evidence>
<dbReference type="GO" id="GO:0003984">
    <property type="term" value="F:acetolactate synthase activity"/>
    <property type="evidence" value="ECO:0007669"/>
    <property type="project" value="TreeGrafter"/>
</dbReference>
<dbReference type="InterPro" id="IPR029035">
    <property type="entry name" value="DHS-like_NAD/FAD-binding_dom"/>
</dbReference>
<proteinExistence type="inferred from homology"/>
<reference evidence="8" key="1">
    <citation type="submission" date="2019-01" db="EMBL/GenBank/DDBJ databases">
        <title>Gri0909 isolated from a small marine red alga.</title>
        <authorList>
            <person name="Kim J."/>
            <person name="Jeong S.E."/>
            <person name="Jeon C.O."/>
        </authorList>
    </citation>
    <scope>NUCLEOTIDE SEQUENCE [LARGE SCALE GENOMIC DNA]</scope>
    <source>
        <strain evidence="8">Gri0909</strain>
    </source>
</reference>
<dbReference type="PROSITE" id="PS00187">
    <property type="entry name" value="TPP_ENZYMES"/>
    <property type="match status" value="1"/>
</dbReference>
<dbReference type="PANTHER" id="PTHR18968:SF120">
    <property type="entry name" value="ACETOLACTATE SYNTHASE LARGE SUBUNIT"/>
    <property type="match status" value="1"/>
</dbReference>
<evidence type="ECO:0000259" key="4">
    <source>
        <dbReference type="Pfam" id="PF00205"/>
    </source>
</evidence>
<dbReference type="SUPFAM" id="SSF52518">
    <property type="entry name" value="Thiamin diphosphate-binding fold (THDP-binding)"/>
    <property type="match status" value="2"/>
</dbReference>
<dbReference type="Pfam" id="PF02776">
    <property type="entry name" value="TPP_enzyme_N"/>
    <property type="match status" value="1"/>
</dbReference>
<evidence type="ECO:0000256" key="1">
    <source>
        <dbReference type="ARBA" id="ARBA00007812"/>
    </source>
</evidence>
<evidence type="ECO:0000313" key="7">
    <source>
        <dbReference type="EMBL" id="RVU38769.1"/>
    </source>
</evidence>
<dbReference type="Gene3D" id="3.40.50.970">
    <property type="match status" value="2"/>
</dbReference>
<feature type="domain" description="Thiamine pyrophosphate enzyme N-terminal TPP-binding" evidence="6">
    <location>
        <begin position="9"/>
        <end position="122"/>
    </location>
</feature>
<dbReference type="AlphaFoldDB" id="A0A3S2ZBG7"/>
<dbReference type="OrthoDB" id="4494979at2"/>
<dbReference type="InterPro" id="IPR012000">
    <property type="entry name" value="Thiamin_PyroP_enz_cen_dom"/>
</dbReference>
<dbReference type="EMBL" id="SADE01000001">
    <property type="protein sequence ID" value="RVU38769.1"/>
    <property type="molecule type" value="Genomic_DNA"/>
</dbReference>
<dbReference type="CDD" id="cd00568">
    <property type="entry name" value="TPP_enzymes"/>
    <property type="match status" value="1"/>
</dbReference>
<evidence type="ECO:0000259" key="6">
    <source>
        <dbReference type="Pfam" id="PF02776"/>
    </source>
</evidence>
<gene>
    <name evidence="7" type="ORF">EOI86_05730</name>
</gene>
<dbReference type="Proteomes" id="UP000287447">
    <property type="component" value="Unassembled WGS sequence"/>
</dbReference>
<dbReference type="Pfam" id="PF02775">
    <property type="entry name" value="TPP_enzyme_C"/>
    <property type="match status" value="1"/>
</dbReference>
<feature type="domain" description="Thiamine pyrophosphate enzyme central" evidence="4">
    <location>
        <begin position="199"/>
        <end position="331"/>
    </location>
</feature>
<dbReference type="NCBIfam" id="NF006052">
    <property type="entry name" value="PRK08199.1"/>
    <property type="match status" value="1"/>
</dbReference>
<dbReference type="SUPFAM" id="SSF52467">
    <property type="entry name" value="DHS-like NAD/FAD-binding domain"/>
    <property type="match status" value="1"/>
</dbReference>
<dbReference type="InterPro" id="IPR012001">
    <property type="entry name" value="Thiamin_PyroP_enz_TPP-bd_dom"/>
</dbReference>
<dbReference type="RefSeq" id="WP_127764141.1">
    <property type="nucleotide sequence ID" value="NZ_SADE01000001.1"/>
</dbReference>
<dbReference type="GO" id="GO:0009097">
    <property type="term" value="P:isoleucine biosynthetic process"/>
    <property type="evidence" value="ECO:0007669"/>
    <property type="project" value="TreeGrafter"/>
</dbReference>
<evidence type="ECO:0000256" key="2">
    <source>
        <dbReference type="ARBA" id="ARBA00023052"/>
    </source>
</evidence>